<organism evidence="10 11">
    <name type="scientific">Estrella lausannensis</name>
    <dbReference type="NCBI Taxonomy" id="483423"/>
    <lineage>
        <taxon>Bacteria</taxon>
        <taxon>Pseudomonadati</taxon>
        <taxon>Chlamydiota</taxon>
        <taxon>Chlamydiia</taxon>
        <taxon>Parachlamydiales</taxon>
        <taxon>Candidatus Criblamydiaceae</taxon>
        <taxon>Estrella</taxon>
    </lineage>
</organism>
<evidence type="ECO:0000256" key="5">
    <source>
        <dbReference type="ARBA" id="ARBA00023154"/>
    </source>
</evidence>
<dbReference type="GO" id="GO:0005829">
    <property type="term" value="C:cytosol"/>
    <property type="evidence" value="ECO:0007669"/>
    <property type="project" value="TreeGrafter"/>
</dbReference>
<dbReference type="NCBIfam" id="TIGR00652">
    <property type="entry name" value="DapF"/>
    <property type="match status" value="1"/>
</dbReference>
<evidence type="ECO:0000313" key="11">
    <source>
        <dbReference type="Proteomes" id="UP000220251"/>
    </source>
</evidence>
<keyword evidence="8" id="KW-0963">Cytoplasm</keyword>
<evidence type="ECO:0000256" key="8">
    <source>
        <dbReference type="HAMAP-Rule" id="MF_00197"/>
    </source>
</evidence>
<keyword evidence="4 8" id="KW-0028">Amino-acid biosynthesis</keyword>
<sequence>MRSALESAKIAFVKYSGCGNDFIIVESPPCSMNIGQFAAALCSRKQGIGADGLIVLSPAVQGDFKIAFFNADGSEAEMCGNGARAAVHYFHAKNPIKYSYTFETKERLLQAEIHENAVAISMGDVLAIELKKELMIDKAKLPLVSMNTGVPHALLFTNDLETIDIEAIGKKVRHHPRFAPAGTNFSAVKMTEEEVLIRTYERGVEAETLACGTGATAAAIAAALLFSAAPPVKVKVRSGDTLTIDFSLEAGKPSGVKLSGPCHEVFRGEIALQDIRRFQK</sequence>
<feature type="binding site" evidence="8">
    <location>
        <position position="20"/>
    </location>
    <ligand>
        <name>substrate</name>
    </ligand>
</feature>
<dbReference type="UniPathway" id="UPA00034">
    <property type="reaction ID" value="UER00025"/>
</dbReference>
<feature type="binding site" evidence="8">
    <location>
        <begin position="212"/>
        <end position="213"/>
    </location>
    <ligand>
        <name>substrate</name>
    </ligand>
</feature>
<name>A0A0H5DPT3_9BACT</name>
<feature type="binding site" evidence="8">
    <location>
        <begin position="80"/>
        <end position="81"/>
    </location>
    <ligand>
        <name>substrate</name>
    </ligand>
</feature>
<dbReference type="GO" id="GO:0009089">
    <property type="term" value="P:lysine biosynthetic process via diaminopimelate"/>
    <property type="evidence" value="ECO:0007669"/>
    <property type="project" value="UniProtKB-UniRule"/>
</dbReference>
<comment type="pathway">
    <text evidence="1 8">Amino-acid biosynthesis; L-lysine biosynthesis via DAP pathway; DL-2,6-diaminopimelate from LL-2,6-diaminopimelate: step 1/1.</text>
</comment>
<reference evidence="11" key="1">
    <citation type="submission" date="2015-06" db="EMBL/GenBank/DDBJ databases">
        <authorList>
            <person name="Bertelli C."/>
        </authorList>
    </citation>
    <scope>NUCLEOTIDE SEQUENCE [LARGE SCALE GENOMIC DNA]</scope>
    <source>
        <strain evidence="11">CRIB-30</strain>
    </source>
</reference>
<keyword evidence="6 8" id="KW-0413">Isomerase</keyword>
<keyword evidence="5 8" id="KW-0457">Lysine biosynthesis</keyword>
<comment type="subcellular location">
    <subcellularLocation>
        <location evidence="8">Cytoplasm</location>
    </subcellularLocation>
</comment>
<evidence type="ECO:0000256" key="4">
    <source>
        <dbReference type="ARBA" id="ARBA00022605"/>
    </source>
</evidence>
<dbReference type="HAMAP" id="MF_00197">
    <property type="entry name" value="DAP_epimerase"/>
    <property type="match status" value="1"/>
</dbReference>
<dbReference type="Proteomes" id="UP000220251">
    <property type="component" value="Unassembled WGS sequence"/>
</dbReference>
<evidence type="ECO:0000256" key="2">
    <source>
        <dbReference type="ARBA" id="ARBA00010219"/>
    </source>
</evidence>
<feature type="binding site" evidence="8">
    <location>
        <begin position="201"/>
        <end position="202"/>
    </location>
    <ligand>
        <name>substrate</name>
    </ligand>
</feature>
<comment type="caution">
    <text evidence="8">Lacks conserved residue(s) required for the propagation of feature annotation.</text>
</comment>
<dbReference type="RefSeq" id="WP_098038431.1">
    <property type="nucleotide sequence ID" value="NZ_CWGJ01000012.1"/>
</dbReference>
<proteinExistence type="inferred from homology"/>
<dbReference type="Pfam" id="PF01678">
    <property type="entry name" value="DAP_epimerase"/>
    <property type="match status" value="2"/>
</dbReference>
<comment type="catalytic activity">
    <reaction evidence="7 8">
        <text>(2S,6S)-2,6-diaminopimelate = meso-2,6-diaminopimelate</text>
        <dbReference type="Rhea" id="RHEA:15393"/>
        <dbReference type="ChEBI" id="CHEBI:57609"/>
        <dbReference type="ChEBI" id="CHEBI:57791"/>
        <dbReference type="EC" id="5.1.1.7"/>
    </reaction>
</comment>
<evidence type="ECO:0000313" key="10">
    <source>
        <dbReference type="EMBL" id="CRX38576.1"/>
    </source>
</evidence>
<dbReference type="OrthoDB" id="9805408at2"/>
<feature type="active site" description="Proton donor" evidence="8">
    <location>
        <position position="79"/>
    </location>
</feature>
<feature type="site" description="Could be important to modulate the pK values of the two catalytic cysteine residues" evidence="8">
    <location>
        <position position="201"/>
    </location>
</feature>
<dbReference type="GO" id="GO:0008837">
    <property type="term" value="F:diaminopimelate epimerase activity"/>
    <property type="evidence" value="ECO:0007669"/>
    <property type="project" value="UniProtKB-UniRule"/>
</dbReference>
<protein>
    <recommendedName>
        <fullName evidence="3 8">Diaminopimelate epimerase</fullName>
        <shortName evidence="8">DAP epimerase</shortName>
        <ecNumber evidence="3 8">5.1.1.7</ecNumber>
    </recommendedName>
    <alternativeName>
        <fullName evidence="8">PLP-independent amino acid racemase</fullName>
    </alternativeName>
</protein>
<evidence type="ECO:0000256" key="6">
    <source>
        <dbReference type="ARBA" id="ARBA00023235"/>
    </source>
</evidence>
<feature type="site" description="Could be important to modulate the pK values of the two catalytic cysteine residues" evidence="8">
    <location>
        <position position="152"/>
    </location>
</feature>
<dbReference type="PROSITE" id="PS01326">
    <property type="entry name" value="DAP_EPIMERASE"/>
    <property type="match status" value="1"/>
</dbReference>
<evidence type="ECO:0000256" key="1">
    <source>
        <dbReference type="ARBA" id="ARBA00005196"/>
    </source>
</evidence>
<feature type="active site" evidence="9">
    <location>
        <position position="79"/>
    </location>
</feature>
<dbReference type="InterPro" id="IPR001653">
    <property type="entry name" value="DAP_epimerase_DapF"/>
</dbReference>
<dbReference type="Gene3D" id="3.10.310.10">
    <property type="entry name" value="Diaminopimelate Epimerase, Chain A, domain 1"/>
    <property type="match status" value="2"/>
</dbReference>
<evidence type="ECO:0000256" key="7">
    <source>
        <dbReference type="ARBA" id="ARBA00051712"/>
    </source>
</evidence>
<dbReference type="PANTHER" id="PTHR31689:SF0">
    <property type="entry name" value="DIAMINOPIMELATE EPIMERASE"/>
    <property type="match status" value="1"/>
</dbReference>
<feature type="binding site" evidence="8">
    <location>
        <position position="70"/>
    </location>
    <ligand>
        <name>substrate</name>
    </ligand>
</feature>
<evidence type="ECO:0000256" key="3">
    <source>
        <dbReference type="ARBA" id="ARBA00013080"/>
    </source>
</evidence>
<comment type="subunit">
    <text evidence="8">Homodimer.</text>
</comment>
<dbReference type="SUPFAM" id="SSF54506">
    <property type="entry name" value="Diaminopimelate epimerase-like"/>
    <property type="match status" value="2"/>
</dbReference>
<evidence type="ECO:0000256" key="9">
    <source>
        <dbReference type="PROSITE-ProRule" id="PRU10125"/>
    </source>
</evidence>
<comment type="similarity">
    <text evidence="2 8">Belongs to the diaminopimelate epimerase family.</text>
</comment>
<dbReference type="InterPro" id="IPR018510">
    <property type="entry name" value="DAP_epimerase_AS"/>
</dbReference>
<accession>A0A0H5DPT3</accession>
<feature type="active site" description="Proton acceptor" evidence="8">
    <location>
        <position position="211"/>
    </location>
</feature>
<dbReference type="EMBL" id="CWGJ01000012">
    <property type="protein sequence ID" value="CRX38576.1"/>
    <property type="molecule type" value="Genomic_DNA"/>
</dbReference>
<dbReference type="EC" id="5.1.1.7" evidence="3 8"/>
<keyword evidence="11" id="KW-1185">Reference proteome</keyword>
<feature type="binding site" evidence="8">
    <location>
        <position position="184"/>
    </location>
    <ligand>
        <name>substrate</name>
    </ligand>
</feature>
<gene>
    <name evidence="8 10" type="primary">dapF</name>
    <name evidence="10" type="ORF">ELAC_1235</name>
</gene>
<dbReference type="PANTHER" id="PTHR31689">
    <property type="entry name" value="DIAMINOPIMELATE EPIMERASE, CHLOROPLASTIC"/>
    <property type="match status" value="1"/>
</dbReference>
<comment type="function">
    <text evidence="8">Catalyzes the stereoinversion of LL-2,6-diaminopimelate (L,L-DAP) to meso-diaminopimelate (meso-DAP), a precursor of L-lysine and an essential component of the bacterial peptidoglycan.</text>
</comment>
<dbReference type="AlphaFoldDB" id="A0A0H5DPT3"/>